<comment type="caution">
    <text evidence="2">The sequence shown here is derived from an EMBL/GenBank/DDBJ whole genome shotgun (WGS) entry which is preliminary data.</text>
</comment>
<feature type="compositionally biased region" description="Basic residues" evidence="1">
    <location>
        <begin position="941"/>
        <end position="969"/>
    </location>
</feature>
<feature type="region of interest" description="Disordered" evidence="1">
    <location>
        <begin position="831"/>
        <end position="1034"/>
    </location>
</feature>
<feature type="compositionally biased region" description="Polar residues" evidence="1">
    <location>
        <begin position="531"/>
        <end position="542"/>
    </location>
</feature>
<feature type="compositionally biased region" description="Low complexity" evidence="1">
    <location>
        <begin position="993"/>
        <end position="1018"/>
    </location>
</feature>
<feature type="region of interest" description="Disordered" evidence="1">
    <location>
        <begin position="1146"/>
        <end position="1288"/>
    </location>
</feature>
<keyword evidence="3" id="KW-1185">Reference proteome</keyword>
<feature type="compositionally biased region" description="Polar residues" evidence="1">
    <location>
        <begin position="14"/>
        <end position="28"/>
    </location>
</feature>
<feature type="compositionally biased region" description="Pro residues" evidence="1">
    <location>
        <begin position="605"/>
        <end position="615"/>
    </location>
</feature>
<proteinExistence type="predicted"/>
<feature type="compositionally biased region" description="Polar residues" evidence="1">
    <location>
        <begin position="36"/>
        <end position="45"/>
    </location>
</feature>
<gene>
    <name evidence="2" type="ORF">GTA08_BOTSDO03088</name>
</gene>
<name>A0A8H4IZN9_9PEZI</name>
<feature type="compositionally biased region" description="Basic residues" evidence="1">
    <location>
        <begin position="892"/>
        <end position="924"/>
    </location>
</feature>
<feature type="region of interest" description="Disordered" evidence="1">
    <location>
        <begin position="1"/>
        <end position="48"/>
    </location>
</feature>
<feature type="compositionally biased region" description="Polar residues" evidence="1">
    <location>
        <begin position="1262"/>
        <end position="1288"/>
    </location>
</feature>
<feature type="compositionally biased region" description="Basic and acidic residues" evidence="1">
    <location>
        <begin position="766"/>
        <end position="780"/>
    </location>
</feature>
<dbReference type="OrthoDB" id="5341904at2759"/>
<organism evidence="2 3">
    <name type="scientific">Botryosphaeria dothidea</name>
    <dbReference type="NCBI Taxonomy" id="55169"/>
    <lineage>
        <taxon>Eukaryota</taxon>
        <taxon>Fungi</taxon>
        <taxon>Dikarya</taxon>
        <taxon>Ascomycota</taxon>
        <taxon>Pezizomycotina</taxon>
        <taxon>Dothideomycetes</taxon>
        <taxon>Dothideomycetes incertae sedis</taxon>
        <taxon>Botryosphaeriales</taxon>
        <taxon>Botryosphaeriaceae</taxon>
        <taxon>Botryosphaeria</taxon>
    </lineage>
</organism>
<feature type="region of interest" description="Disordered" evidence="1">
    <location>
        <begin position="460"/>
        <end position="807"/>
    </location>
</feature>
<sequence>MGNAYSTEPPVHSQRLTKPRTYNHSSSPKVGARAGSPQSSKSSNFDADDVVWTSAGSLRSKQEARQQIRMQLFGPHEEEALFHREATAPSDHVDATLEDLAANINDRLTLLSRSGSIPSDAGRQRTSIMQSTSASGASKASLEPEKRTIDIEAAIDILQELKKTATPEQLVALHKALLPTRDEPAAVDTNNQAPPKLARRRSMAVPGLATRNPFDVLRRQDDAPIGRSASPVEEETHLWKMEEIGPSPLAKIASLDVPQDSRIDHRAQTPGDMDYATLGNKIGTLMITNGAPSPAPSIISRRLDRRGSLPELPHADDDAVESDDCDDAGYPLNYQPPRRLYAELDASSTEIPRMIRRSRVPSELMLNQFADQPASEDSGRRPTRKLSKLSAEEYIAELHNSPYGESPFSRATPSPRPPQEDFDEVHHGQHDTDMYRAQALRILDGDSAVASLPYDEKILVEQPSGAMSDTRFKKGLVNSTLQRPAQAPHSDSGYSSGASLKAVRRSKAQGSEADRSVIYSSQQKDTHVNENIRSVTSAFNQQQHDRAIDEPAEASSQGTDKDGKQNSKQKSIVEAKAENKSEWRKSLRRSKSWKRLSLRALTSPSPSPTPGTPEPTEPRDLNSEPPKPMRHDSAIEHKSPEKSESQPARKKLQKRKSAAANPTVQNIKPIETGTIPDVPSEVSTGLSKRVEEVPGMDQLEHTCVSENSSVEQSDVPIRFPSPGPVEDARDTISSLPQQNSKKKRTSKSTRSPSPLKYALSFRRKSKEVSNRQEESDKSSREATPTPPPKCVRQEVEAGSSVPTISDFGTVARSLGGSPYDIALSSMPTRPQVSASSAVQPHHFSTNVIPASKTGRNMDAATASETSKRIVGGSKMSGNGSKNVSGNTLNARGSKRNANGKKRNANGKKRNANGKKRNANGKKRSISGNKQRSVSDKNISGNKKKSIGGKKRSISNKKKSTGCSKRRTGCNKRSASGSSVRNFSRPQSVAIAPSSTGSTGSTGYNSMNSSTTDLNNNNDKPLPQEPIRGSSKPAYRPYRRGLLIKSYSQSTAPSLTRAATFDIREEKIPVEDEEEENIPPNRVIVRRHTEDLRPRTAEEKIVVELEDDLAMADARREEQRREHELPPSLRIQTWDWEQTSKIWRERREAFRSQSQQEHQLPRSLSVQHPRTQEQRHDQPPQMKLHVRSQSQQATQRPHLEAPTSHSHSQSSSAASSAKVSPAISPAWSPVPQEISSPDKQLPPPPNPFAAASAATRTKKRSSIQRYYSTKNKSNPLQNGKTSVESVAEE</sequence>
<dbReference type="Proteomes" id="UP000572817">
    <property type="component" value="Unassembled WGS sequence"/>
</dbReference>
<feature type="region of interest" description="Disordered" evidence="1">
    <location>
        <begin position="113"/>
        <end position="144"/>
    </location>
</feature>
<feature type="compositionally biased region" description="Basic residues" evidence="1">
    <location>
        <begin position="586"/>
        <end position="597"/>
    </location>
</feature>
<evidence type="ECO:0000313" key="2">
    <source>
        <dbReference type="EMBL" id="KAF4310139.1"/>
    </source>
</evidence>
<feature type="compositionally biased region" description="Basic and acidic residues" evidence="1">
    <location>
        <begin position="559"/>
        <end position="585"/>
    </location>
</feature>
<feature type="compositionally biased region" description="Polar residues" evidence="1">
    <location>
        <begin position="124"/>
        <end position="138"/>
    </location>
</feature>
<evidence type="ECO:0000313" key="3">
    <source>
        <dbReference type="Proteomes" id="UP000572817"/>
    </source>
</evidence>
<feature type="compositionally biased region" description="Basic residues" evidence="1">
    <location>
        <begin position="648"/>
        <end position="657"/>
    </location>
</feature>
<accession>A0A8H4IZN9</accession>
<feature type="region of interest" description="Disordered" evidence="1">
    <location>
        <begin position="399"/>
        <end position="431"/>
    </location>
</feature>
<feature type="compositionally biased region" description="Polar residues" evidence="1">
    <location>
        <begin position="1150"/>
        <end position="1168"/>
    </location>
</feature>
<feature type="compositionally biased region" description="Low complexity" evidence="1">
    <location>
        <begin position="870"/>
        <end position="886"/>
    </location>
</feature>
<dbReference type="EMBL" id="WWBZ02000016">
    <property type="protein sequence ID" value="KAF4310139.1"/>
    <property type="molecule type" value="Genomic_DNA"/>
</dbReference>
<evidence type="ECO:0000256" key="1">
    <source>
        <dbReference type="SAM" id="MobiDB-lite"/>
    </source>
</evidence>
<feature type="compositionally biased region" description="Polar residues" evidence="1">
    <location>
        <begin position="831"/>
        <end position="848"/>
    </location>
</feature>
<feature type="compositionally biased region" description="Low complexity" evidence="1">
    <location>
        <begin position="1200"/>
        <end position="1225"/>
    </location>
</feature>
<feature type="compositionally biased region" description="Polar residues" evidence="1">
    <location>
        <begin position="970"/>
        <end position="986"/>
    </location>
</feature>
<reference evidence="2" key="1">
    <citation type="submission" date="2020-04" db="EMBL/GenBank/DDBJ databases">
        <title>Genome Assembly and Annotation of Botryosphaeria dothidea sdau 11-99, a Latent Pathogen of Apple Fruit Ring Rot in China.</title>
        <authorList>
            <person name="Yu C."/>
            <person name="Diao Y."/>
            <person name="Lu Q."/>
            <person name="Zhao J."/>
            <person name="Cui S."/>
            <person name="Peng C."/>
            <person name="He B."/>
            <person name="Liu H."/>
        </authorList>
    </citation>
    <scope>NUCLEOTIDE SEQUENCE [LARGE SCALE GENOMIC DNA]</scope>
    <source>
        <strain evidence="2">Sdau11-99</strain>
    </source>
</reference>
<protein>
    <submittedName>
        <fullName evidence="2">Uncharacterized protein</fullName>
    </submittedName>
</protein>
<feature type="compositionally biased region" description="Basic and acidic residues" evidence="1">
    <location>
        <begin position="616"/>
        <end position="644"/>
    </location>
</feature>